<feature type="binding site" evidence="18">
    <location>
        <position position="178"/>
    </location>
    <ligand>
        <name>Zn(2+)</name>
        <dbReference type="ChEBI" id="CHEBI:29105"/>
    </ligand>
</feature>
<evidence type="ECO:0000256" key="18">
    <source>
        <dbReference type="HAMAP-Rule" id="MF_00110"/>
    </source>
</evidence>
<evidence type="ECO:0000256" key="4">
    <source>
        <dbReference type="ARBA" id="ARBA00004496"/>
    </source>
</evidence>
<keyword evidence="23" id="KW-1185">Reference proteome</keyword>
<dbReference type="GO" id="GO:0009423">
    <property type="term" value="P:chorismate biosynthetic process"/>
    <property type="evidence" value="ECO:0007669"/>
    <property type="project" value="UniProtKB-UniRule"/>
</dbReference>
<keyword evidence="9 18" id="KW-0963">Cytoplasm</keyword>
<dbReference type="GO" id="GO:0009073">
    <property type="term" value="P:aromatic amino acid family biosynthetic process"/>
    <property type="evidence" value="ECO:0007669"/>
    <property type="project" value="UniProtKB-KW"/>
</dbReference>
<evidence type="ECO:0000256" key="6">
    <source>
        <dbReference type="ARBA" id="ARBA00005412"/>
    </source>
</evidence>
<dbReference type="HAMAP" id="MF_00110">
    <property type="entry name" value="DHQ_synthase"/>
    <property type="match status" value="1"/>
</dbReference>
<evidence type="ECO:0000256" key="9">
    <source>
        <dbReference type="ARBA" id="ARBA00022490"/>
    </source>
</evidence>
<keyword evidence="10 18" id="KW-0028">Amino-acid biosynthesis</keyword>
<comment type="function">
    <text evidence="18">Catalyzes the conversion of 3-deoxy-D-arabino-heptulosonate 7-phosphate (DAHP) to dehydroquinate (DHQ).</text>
</comment>
<keyword evidence="14 18" id="KW-0520">NAD</keyword>
<comment type="similarity">
    <text evidence="6 18">Belongs to the sugar phosphate cyclases superfamily. Dehydroquinate synthase family.</text>
</comment>
<evidence type="ECO:0000259" key="19">
    <source>
        <dbReference type="Pfam" id="PF01761"/>
    </source>
</evidence>
<dbReference type="GO" id="GO:0005737">
    <property type="term" value="C:cytoplasm"/>
    <property type="evidence" value="ECO:0007669"/>
    <property type="project" value="UniProtKB-SubCell"/>
</dbReference>
<dbReference type="PANTHER" id="PTHR43622">
    <property type="entry name" value="3-DEHYDROQUINATE SYNTHASE"/>
    <property type="match status" value="1"/>
</dbReference>
<dbReference type="Proteomes" id="UP000538955">
    <property type="component" value="Unassembled WGS sequence"/>
</dbReference>
<comment type="catalytic activity">
    <reaction evidence="1 18">
        <text>7-phospho-2-dehydro-3-deoxy-D-arabino-heptonate = 3-dehydroquinate + phosphate</text>
        <dbReference type="Rhea" id="RHEA:21968"/>
        <dbReference type="ChEBI" id="CHEBI:32364"/>
        <dbReference type="ChEBI" id="CHEBI:43474"/>
        <dbReference type="ChEBI" id="CHEBI:58394"/>
        <dbReference type="EC" id="4.2.3.4"/>
    </reaction>
</comment>
<dbReference type="Gene3D" id="1.20.1090.10">
    <property type="entry name" value="Dehydroquinate synthase-like - alpha domain"/>
    <property type="match status" value="1"/>
</dbReference>
<evidence type="ECO:0000256" key="2">
    <source>
        <dbReference type="ARBA" id="ARBA00001911"/>
    </source>
</evidence>
<evidence type="ECO:0000256" key="1">
    <source>
        <dbReference type="ARBA" id="ARBA00001393"/>
    </source>
</evidence>
<accession>A0A7X9WGT4</accession>
<evidence type="ECO:0000256" key="8">
    <source>
        <dbReference type="ARBA" id="ARBA00017684"/>
    </source>
</evidence>
<evidence type="ECO:0000313" key="22">
    <source>
        <dbReference type="EMBL" id="NMK97606.1"/>
    </source>
</evidence>
<evidence type="ECO:0000256" key="12">
    <source>
        <dbReference type="ARBA" id="ARBA00022741"/>
    </source>
</evidence>
<reference evidence="23 24" key="1">
    <citation type="submission" date="2020-04" db="EMBL/GenBank/DDBJ databases">
        <title>The Epidemiology and Molecular Characteristics of Linezolid-Resistant Staphylococcus capitis in Huashan Hospital, Shanghai.</title>
        <authorList>
            <person name="Ding L."/>
            <person name="Li P."/>
            <person name="Yang Y."/>
            <person name="Lin D."/>
            <person name="Xu X."/>
        </authorList>
    </citation>
    <scope>NUCLEOTIDE SEQUENCE [LARGE SCALE GENOMIC DNA]</scope>
    <source>
        <strain evidence="22 24">12-86</strain>
        <strain evidence="21 23">17-84</strain>
    </source>
</reference>
<feature type="domain" description="3-dehydroquinate synthase N-terminal" evidence="19">
    <location>
        <begin position="62"/>
        <end position="172"/>
    </location>
</feature>
<name>A0A7X9WGT4_STACP</name>
<dbReference type="Pfam" id="PF24621">
    <property type="entry name" value="DHQS_C"/>
    <property type="match status" value="1"/>
</dbReference>
<evidence type="ECO:0000256" key="5">
    <source>
        <dbReference type="ARBA" id="ARBA00004661"/>
    </source>
</evidence>
<dbReference type="EMBL" id="JABBMI010000001">
    <property type="protein sequence ID" value="NMK53301.1"/>
    <property type="molecule type" value="Genomic_DNA"/>
</dbReference>
<dbReference type="InterPro" id="IPR016037">
    <property type="entry name" value="DHQ_synth_AroB"/>
</dbReference>
<dbReference type="GO" id="GO:0000166">
    <property type="term" value="F:nucleotide binding"/>
    <property type="evidence" value="ECO:0007669"/>
    <property type="project" value="UniProtKB-KW"/>
</dbReference>
<keyword evidence="15 18" id="KW-0057">Aromatic amino acid biosynthesis</keyword>
<evidence type="ECO:0000256" key="15">
    <source>
        <dbReference type="ARBA" id="ARBA00023141"/>
    </source>
</evidence>
<dbReference type="InterPro" id="IPR030963">
    <property type="entry name" value="DHQ_synth_fam"/>
</dbReference>
<feature type="binding site" evidence="18">
    <location>
        <begin position="124"/>
        <end position="125"/>
    </location>
    <ligand>
        <name>NAD(+)</name>
        <dbReference type="ChEBI" id="CHEBI:57540"/>
    </ligand>
</feature>
<dbReference type="FunFam" id="3.40.50.1970:FF:000007">
    <property type="entry name" value="Pentafunctional AROM polypeptide"/>
    <property type="match status" value="1"/>
</dbReference>
<dbReference type="AlphaFoldDB" id="A0A7X9WGT4"/>
<dbReference type="GO" id="GO:0046872">
    <property type="term" value="F:metal ion binding"/>
    <property type="evidence" value="ECO:0007669"/>
    <property type="project" value="UniProtKB-KW"/>
</dbReference>
<comment type="cofactor">
    <cofactor evidence="18">
        <name>Co(2+)</name>
        <dbReference type="ChEBI" id="CHEBI:48828"/>
    </cofactor>
    <cofactor evidence="18">
        <name>Zn(2+)</name>
        <dbReference type="ChEBI" id="CHEBI:29105"/>
    </cofactor>
    <text evidence="18">Binds 1 divalent metal cation per subunit. Can use either Co(2+) or Zn(2+).</text>
</comment>
<comment type="cofactor">
    <cofactor evidence="2 18">
        <name>NAD(+)</name>
        <dbReference type="ChEBI" id="CHEBI:57540"/>
    </cofactor>
</comment>
<feature type="binding site" evidence="18">
    <location>
        <position position="145"/>
    </location>
    <ligand>
        <name>NAD(+)</name>
        <dbReference type="ChEBI" id="CHEBI:57540"/>
    </ligand>
</feature>
<dbReference type="EMBL" id="JABBLX010000012">
    <property type="protein sequence ID" value="NMK97606.1"/>
    <property type="molecule type" value="Genomic_DNA"/>
</dbReference>
<dbReference type="GO" id="GO:0008652">
    <property type="term" value="P:amino acid biosynthetic process"/>
    <property type="evidence" value="ECO:0007669"/>
    <property type="project" value="UniProtKB-KW"/>
</dbReference>
<evidence type="ECO:0000313" key="24">
    <source>
        <dbReference type="Proteomes" id="UP000550736"/>
    </source>
</evidence>
<dbReference type="InterPro" id="IPR056179">
    <property type="entry name" value="DHQS_C"/>
</dbReference>
<evidence type="ECO:0000256" key="16">
    <source>
        <dbReference type="ARBA" id="ARBA00023239"/>
    </source>
</evidence>
<keyword evidence="16 18" id="KW-0456">Lyase</keyword>
<keyword evidence="12 18" id="KW-0547">Nucleotide-binding</keyword>
<dbReference type="PIRSF" id="PIRSF001455">
    <property type="entry name" value="DHQ_synth"/>
    <property type="match status" value="1"/>
</dbReference>
<feature type="binding site" evidence="18">
    <location>
        <begin position="163"/>
        <end position="166"/>
    </location>
    <ligand>
        <name>NAD(+)</name>
        <dbReference type="ChEBI" id="CHEBI:57540"/>
    </ligand>
</feature>
<dbReference type="RefSeq" id="WP_023350244.1">
    <property type="nucleotide sequence ID" value="NZ_CBCPJN010000001.1"/>
</dbReference>
<gene>
    <name evidence="18" type="primary">aroB</name>
    <name evidence="22" type="ORF">HHM13_05795</name>
    <name evidence="21" type="ORF">HHM24_00865</name>
</gene>
<comment type="subcellular location">
    <subcellularLocation>
        <location evidence="4 18">Cytoplasm</location>
    </subcellularLocation>
</comment>
<dbReference type="Proteomes" id="UP000550736">
    <property type="component" value="Unassembled WGS sequence"/>
</dbReference>
<sequence>MKLETTYENNNYPIIVEHDAIEYLDSFTKDYDKVFFIIDANVYHQFSKKIDTLTKKHHAQKIIIPAGEQTKTFAQYNQTMESLLSHQLTRQTCIIALGGGATGDFAGFIAATLLRGVGFIQVPTTILAHDSSVGGKVGINSKHGKNLIGAFYRPKAVIYDLNFLETLPYTEVLSGYAEVYKHALLNGKEATQNIEAHFSSDKQLKSLNQLDYYLFKGIETKLHIVVEDEKEKGMRKFLNLGHTFGHAVEYEHKIPHGHAVMIGILYQFIVANQMLHTEYDIQHFINYLQCLNYPLEIIPKLNFEDTYQFMLLDKKNNSEGIQMVLLQDWGSPIVLHVDKTRHLKAFNQLQSYFR</sequence>
<keyword evidence="13 18" id="KW-0862">Zinc</keyword>
<protein>
    <recommendedName>
        <fullName evidence="8 18">3-dehydroquinate synthase</fullName>
        <shortName evidence="18">DHQS</shortName>
        <ecNumber evidence="7 18">4.2.3.4</ecNumber>
    </recommendedName>
</protein>
<evidence type="ECO:0000256" key="13">
    <source>
        <dbReference type="ARBA" id="ARBA00022833"/>
    </source>
</evidence>
<evidence type="ECO:0000313" key="21">
    <source>
        <dbReference type="EMBL" id="NMK53301.1"/>
    </source>
</evidence>
<dbReference type="CDD" id="cd08195">
    <property type="entry name" value="DHQS"/>
    <property type="match status" value="1"/>
</dbReference>
<dbReference type="Gene3D" id="3.40.50.1970">
    <property type="match status" value="1"/>
</dbReference>
<dbReference type="UniPathway" id="UPA00053">
    <property type="reaction ID" value="UER00085"/>
</dbReference>
<evidence type="ECO:0000256" key="14">
    <source>
        <dbReference type="ARBA" id="ARBA00023027"/>
    </source>
</evidence>
<comment type="pathway">
    <text evidence="5 18">Metabolic intermediate biosynthesis; chorismate biosynthesis; chorismate from D-erythrose 4-phosphate and phosphoenolpyruvate: step 2/7.</text>
</comment>
<organism evidence="22 24">
    <name type="scientific">Staphylococcus capitis</name>
    <dbReference type="NCBI Taxonomy" id="29388"/>
    <lineage>
        <taxon>Bacteria</taxon>
        <taxon>Bacillati</taxon>
        <taxon>Bacillota</taxon>
        <taxon>Bacilli</taxon>
        <taxon>Bacillales</taxon>
        <taxon>Staphylococcaceae</taxon>
        <taxon>Staphylococcus</taxon>
    </lineage>
</organism>
<comment type="caution">
    <text evidence="18">Lacks conserved residue(s) required for the propagation of feature annotation.</text>
</comment>
<dbReference type="GO" id="GO:0003856">
    <property type="term" value="F:3-dehydroquinate synthase activity"/>
    <property type="evidence" value="ECO:0007669"/>
    <property type="project" value="UniProtKB-UniRule"/>
</dbReference>
<comment type="cofactor">
    <cofactor evidence="3">
        <name>Zn(2+)</name>
        <dbReference type="ChEBI" id="CHEBI:29105"/>
    </cofactor>
</comment>
<evidence type="ECO:0000256" key="17">
    <source>
        <dbReference type="ARBA" id="ARBA00023285"/>
    </source>
</evidence>
<evidence type="ECO:0000313" key="23">
    <source>
        <dbReference type="Proteomes" id="UP000538955"/>
    </source>
</evidence>
<keyword evidence="17 18" id="KW-0170">Cobalt</keyword>
<dbReference type="Pfam" id="PF01761">
    <property type="entry name" value="DHQ_synthase"/>
    <property type="match status" value="1"/>
</dbReference>
<evidence type="ECO:0000256" key="7">
    <source>
        <dbReference type="ARBA" id="ARBA00013031"/>
    </source>
</evidence>
<feature type="binding site" evidence="18">
    <location>
        <position position="256"/>
    </location>
    <ligand>
        <name>Zn(2+)</name>
        <dbReference type="ChEBI" id="CHEBI:29105"/>
    </ligand>
</feature>
<dbReference type="SUPFAM" id="SSF56796">
    <property type="entry name" value="Dehydroquinate synthase-like"/>
    <property type="match status" value="1"/>
</dbReference>
<evidence type="ECO:0000256" key="11">
    <source>
        <dbReference type="ARBA" id="ARBA00022723"/>
    </source>
</evidence>
<dbReference type="EC" id="4.2.3.4" evidence="7 18"/>
<keyword evidence="11 18" id="KW-0479">Metal-binding</keyword>
<feature type="domain" description="3-dehydroquinate synthase C-terminal" evidence="20">
    <location>
        <begin position="175"/>
        <end position="316"/>
    </location>
</feature>
<evidence type="ECO:0000259" key="20">
    <source>
        <dbReference type="Pfam" id="PF24621"/>
    </source>
</evidence>
<feature type="binding site" evidence="18">
    <location>
        <begin position="100"/>
        <end position="104"/>
    </location>
    <ligand>
        <name>NAD(+)</name>
        <dbReference type="ChEBI" id="CHEBI:57540"/>
    </ligand>
</feature>
<evidence type="ECO:0000256" key="10">
    <source>
        <dbReference type="ARBA" id="ARBA00022605"/>
    </source>
</evidence>
<comment type="caution">
    <text evidence="22">The sequence shown here is derived from an EMBL/GenBank/DDBJ whole genome shotgun (WGS) entry which is preliminary data.</text>
</comment>
<evidence type="ECO:0000256" key="3">
    <source>
        <dbReference type="ARBA" id="ARBA00001947"/>
    </source>
</evidence>
<dbReference type="NCBIfam" id="TIGR01357">
    <property type="entry name" value="aroB"/>
    <property type="match status" value="1"/>
</dbReference>
<dbReference type="InterPro" id="IPR050071">
    <property type="entry name" value="Dehydroquinate_synthase"/>
</dbReference>
<proteinExistence type="inferred from homology"/>
<feature type="binding site" evidence="18">
    <location>
        <position position="136"/>
    </location>
    <ligand>
        <name>NAD(+)</name>
        <dbReference type="ChEBI" id="CHEBI:57540"/>
    </ligand>
</feature>
<dbReference type="PANTHER" id="PTHR43622:SF7">
    <property type="entry name" value="3-DEHYDROQUINATE SYNTHASE, CHLOROPLASTIC"/>
    <property type="match status" value="1"/>
</dbReference>
<feature type="binding site" evidence="18">
    <location>
        <position position="242"/>
    </location>
    <ligand>
        <name>Zn(2+)</name>
        <dbReference type="ChEBI" id="CHEBI:29105"/>
    </ligand>
</feature>
<dbReference type="InterPro" id="IPR030960">
    <property type="entry name" value="DHQS/DOIS_N"/>
</dbReference>